<gene>
    <name evidence="1" type="ORF">C7455_101173</name>
</gene>
<dbReference type="Proteomes" id="UP000245708">
    <property type="component" value="Unassembled WGS sequence"/>
</dbReference>
<comment type="caution">
    <text evidence="1">The sequence shown here is derived from an EMBL/GenBank/DDBJ whole genome shotgun (WGS) entry which is preliminary data.</text>
</comment>
<dbReference type="EMBL" id="QGGW01000001">
    <property type="protein sequence ID" value="PWK62147.1"/>
    <property type="molecule type" value="Genomic_DNA"/>
</dbReference>
<accession>A0A316GLU9</accession>
<protein>
    <recommendedName>
        <fullName evidence="3">ClpP protease-like protein</fullName>
    </recommendedName>
</protein>
<evidence type="ECO:0000313" key="1">
    <source>
        <dbReference type="EMBL" id="PWK62147.1"/>
    </source>
</evidence>
<dbReference type="AlphaFoldDB" id="A0A316GLU9"/>
<organism evidence="1 2">
    <name type="scientific">Roseicyclus mahoneyensis</name>
    <dbReference type="NCBI Taxonomy" id="164332"/>
    <lineage>
        <taxon>Bacteria</taxon>
        <taxon>Pseudomonadati</taxon>
        <taxon>Pseudomonadota</taxon>
        <taxon>Alphaproteobacteria</taxon>
        <taxon>Rhodobacterales</taxon>
        <taxon>Roseobacteraceae</taxon>
        <taxon>Roseicyclus</taxon>
    </lineage>
</organism>
<evidence type="ECO:0000313" key="2">
    <source>
        <dbReference type="Proteomes" id="UP000245708"/>
    </source>
</evidence>
<keyword evidence="2" id="KW-1185">Reference proteome</keyword>
<name>A0A316GLU9_9RHOB</name>
<proteinExistence type="predicted"/>
<reference evidence="1 2" key="1">
    <citation type="submission" date="2018-05" db="EMBL/GenBank/DDBJ databases">
        <title>Genomic Encyclopedia of Type Strains, Phase IV (KMG-IV): sequencing the most valuable type-strain genomes for metagenomic binning, comparative biology and taxonomic classification.</title>
        <authorList>
            <person name="Goeker M."/>
        </authorList>
    </citation>
    <scope>NUCLEOTIDE SEQUENCE [LARGE SCALE GENOMIC DNA]</scope>
    <source>
        <strain evidence="1 2">DSM 16097</strain>
    </source>
</reference>
<sequence length="191" mass="19524">MLRKLGIALAVVVAFGAGGFALVRMMDAGATEFRVEGDVLHISGPVSGAASDRLERLLDENPGIAAVALGDIPGADDVAWVTGMGRMIRAAGLETRATGIVVNDGLFLFLGGASRSVAQGGALVLHSDAVQRQAGVAADVSSAAEADRVRFVEAMLGDAGFAAFMGETRASRDSYELTGDDLARFGLATAN</sequence>
<evidence type="ECO:0008006" key="3">
    <source>
        <dbReference type="Google" id="ProtNLM"/>
    </source>
</evidence>